<reference evidence="3" key="1">
    <citation type="submission" date="2023-10" db="EMBL/GenBank/DDBJ databases">
        <authorList>
            <person name="Chen Y."/>
            <person name="Shah S."/>
            <person name="Dougan E. K."/>
            <person name="Thang M."/>
            <person name="Chan C."/>
        </authorList>
    </citation>
    <scope>NUCLEOTIDE SEQUENCE [LARGE SCALE GENOMIC DNA]</scope>
</reference>
<accession>A0ABN9X9H4</accession>
<keyword evidence="1" id="KW-0175">Coiled coil</keyword>
<feature type="region of interest" description="Disordered" evidence="2">
    <location>
        <begin position="341"/>
        <end position="467"/>
    </location>
</feature>
<feature type="compositionally biased region" description="Basic residues" evidence="2">
    <location>
        <begin position="366"/>
        <end position="375"/>
    </location>
</feature>
<feature type="compositionally biased region" description="Polar residues" evidence="2">
    <location>
        <begin position="860"/>
        <end position="875"/>
    </location>
</feature>
<evidence type="ECO:0000313" key="3">
    <source>
        <dbReference type="EMBL" id="CAK0896069.1"/>
    </source>
</evidence>
<feature type="compositionally biased region" description="Basic and acidic residues" evidence="2">
    <location>
        <begin position="876"/>
        <end position="889"/>
    </location>
</feature>
<evidence type="ECO:0000256" key="1">
    <source>
        <dbReference type="SAM" id="Coils"/>
    </source>
</evidence>
<proteinExistence type="predicted"/>
<feature type="coiled-coil region" evidence="1">
    <location>
        <begin position="1133"/>
        <end position="1160"/>
    </location>
</feature>
<dbReference type="EMBL" id="CAUYUJ010020137">
    <property type="protein sequence ID" value="CAK0896069.1"/>
    <property type="molecule type" value="Genomic_DNA"/>
</dbReference>
<feature type="region of interest" description="Disordered" evidence="2">
    <location>
        <begin position="860"/>
        <end position="889"/>
    </location>
</feature>
<comment type="caution">
    <text evidence="3">The sequence shown here is derived from an EMBL/GenBank/DDBJ whole genome shotgun (WGS) entry which is preliminary data.</text>
</comment>
<organism evidence="3 4">
    <name type="scientific">Prorocentrum cordatum</name>
    <dbReference type="NCBI Taxonomy" id="2364126"/>
    <lineage>
        <taxon>Eukaryota</taxon>
        <taxon>Sar</taxon>
        <taxon>Alveolata</taxon>
        <taxon>Dinophyceae</taxon>
        <taxon>Prorocentrales</taxon>
        <taxon>Prorocentraceae</taxon>
        <taxon>Prorocentrum</taxon>
    </lineage>
</organism>
<protein>
    <submittedName>
        <fullName evidence="3">Uncharacterized protein</fullName>
    </submittedName>
</protein>
<evidence type="ECO:0000313" key="4">
    <source>
        <dbReference type="Proteomes" id="UP001189429"/>
    </source>
</evidence>
<feature type="compositionally biased region" description="Low complexity" evidence="2">
    <location>
        <begin position="421"/>
        <end position="434"/>
    </location>
</feature>
<keyword evidence="4" id="KW-1185">Reference proteome</keyword>
<feature type="compositionally biased region" description="Basic and acidic residues" evidence="2">
    <location>
        <begin position="350"/>
        <end position="362"/>
    </location>
</feature>
<name>A0ABN9X9H4_9DINO</name>
<sequence length="1176" mass="130142">MDQNTQLNMFNSLRHISERFPNMHGNELQHRVFRDYVISQQDVTLRLIDEQGEETLTRHRVNKRDHQAVREQYVQNVLTQGVVVGVRGQPWAVPNDRVSPGGVQHHGLISCATLTESLYEARRRDPGNRFVVQTIRDGLPNAKIFHPRTPDDVLYYLRSLHNQFHRGAGTSHLELYEKVPAIEAGWSEHTRKNHLTSRGCAAIGKSWDKCYEEFLNENFTGLFKKYNHFKCAKIFLHGMEKLSIMQAYIQDCNAKVNFANPKFSVEGALVINRDVYVTIYEGFVDTVPADHLKVMLLEALKFVVPIADAGDSVDEDTRWVFEGGAKPDALKALKCPMGGSVVFKSGQKSHQKEMRKKEEKGSKGQGKGKGKKGKKNKDDGKTVKRSSPVKPGAAKGLKKSIAKMLSSPKSPSKKNKKAEAPEAQGSAQGSSSADAPPPQPDVGKGRGRGRGRGNSGKGEAPPAEAVDMTESWETTAAIIPRTPPARPDPTASDDDVAGDAIIAPVPTPDVTSREKLFLDDLYSAISSVVRKVPDDKVKFDSIKWAYSQGIFFGLSKKVMDGAVAACPQLYGATLWSHVRAALRSKVAADHAGIPGVDAVAASNIATSINCTLQRVVDEKSEMTKIKMAALDRLWDDAQMVADLSMFLLKNDVAMPVTMQPAFQEINTAIFTSIRKESPKEGLDIDAVVKSMQKYMKNHAIFNRRDLIVPVLHDLFENWSLSVPQRLQPIFPDAVTIKSFCRRSSALHCDLISTTLLSNGVPARFRVEYVMGILNTLCTGSTKVVKHPFLTQLAMISDIVEVVSHVDVHLLHDTDNAVLDWERFWAELLATASQEASTPSTLSAFVQSRLDSILDHNKKQNSTKLGEQQVVNQPGSQKDDQPTETTQETKEAKLKEAILATRQPMEAVMTDIVNMWGGLATDHEEEEKKPLVEDHHRMRFLEVCLEAISRDIHKAALDLYTNTADNGLDGVYVDPICCGSGAWCVQASRSVRMNFIGPLSLIPSVGSIKIAEVDGMGVYVRCKINISPNKGGAYINEYVAPAWLVRPVKATCDGEPVEVPTMSIAHKTIQVDVKYSKAMLSPPLSVKIPVKLFYMTVLPGFYDKCVELTRPWIDEEVRETTANMKTFKASDLSRKALLLKARAAEAAANGAEDEANNARLEKRKREEWTDIAKHLLG</sequence>
<evidence type="ECO:0000256" key="2">
    <source>
        <dbReference type="SAM" id="MobiDB-lite"/>
    </source>
</evidence>
<dbReference type="Proteomes" id="UP001189429">
    <property type="component" value="Unassembled WGS sequence"/>
</dbReference>
<gene>
    <name evidence="3" type="ORF">PCOR1329_LOCUS74645</name>
</gene>